<keyword evidence="1 2" id="KW-0238">DNA-binding</keyword>
<organism evidence="4 5">
    <name type="scientific">Marinifilum breve</name>
    <dbReference type="NCBI Taxonomy" id="2184082"/>
    <lineage>
        <taxon>Bacteria</taxon>
        <taxon>Pseudomonadati</taxon>
        <taxon>Bacteroidota</taxon>
        <taxon>Bacteroidia</taxon>
        <taxon>Marinilabiliales</taxon>
        <taxon>Marinifilaceae</taxon>
    </lineage>
</organism>
<dbReference type="Gene3D" id="1.10.357.10">
    <property type="entry name" value="Tetracycline Repressor, domain 2"/>
    <property type="match status" value="1"/>
</dbReference>
<evidence type="ECO:0000313" key="4">
    <source>
        <dbReference type="EMBL" id="PXY02089.1"/>
    </source>
</evidence>
<sequence>MQIQKEDSKERILKVAKEEFLIKGFKDASMRVIAKKSGVGLSNIYNYFRNKDEIFCEVMSSVLAAFRKMVDDHNAPEHINLNVFTNSDFQHIMINDFLGLINKYRQELKLLLFYSHGSSLENFKEEFIQESTETGKAYLQKMKEKYPHLNSNISPFFIHTISSMWMNIIGEVVTHDELLDSEIEDFVREYIAFSTAGWKRLMKA</sequence>
<dbReference type="SUPFAM" id="SSF46689">
    <property type="entry name" value="Homeodomain-like"/>
    <property type="match status" value="1"/>
</dbReference>
<dbReference type="InterPro" id="IPR001647">
    <property type="entry name" value="HTH_TetR"/>
</dbReference>
<dbReference type="AlphaFoldDB" id="A0A2V4A058"/>
<evidence type="ECO:0000259" key="3">
    <source>
        <dbReference type="PROSITE" id="PS50977"/>
    </source>
</evidence>
<comment type="caution">
    <text evidence="4">The sequence shown here is derived from an EMBL/GenBank/DDBJ whole genome shotgun (WGS) entry which is preliminary data.</text>
</comment>
<dbReference type="InterPro" id="IPR050624">
    <property type="entry name" value="HTH-type_Tx_Regulator"/>
</dbReference>
<evidence type="ECO:0000256" key="2">
    <source>
        <dbReference type="PROSITE-ProRule" id="PRU00335"/>
    </source>
</evidence>
<dbReference type="Pfam" id="PF00440">
    <property type="entry name" value="TetR_N"/>
    <property type="match status" value="1"/>
</dbReference>
<protein>
    <submittedName>
        <fullName evidence="4">TetR/AcrR family transcriptional regulator</fullName>
    </submittedName>
</protein>
<keyword evidence="5" id="KW-1185">Reference proteome</keyword>
<dbReference type="PRINTS" id="PR00455">
    <property type="entry name" value="HTHTETR"/>
</dbReference>
<dbReference type="PANTHER" id="PTHR43479">
    <property type="entry name" value="ACREF/ENVCD OPERON REPRESSOR-RELATED"/>
    <property type="match status" value="1"/>
</dbReference>
<feature type="domain" description="HTH tetR-type" evidence="3">
    <location>
        <begin position="6"/>
        <end position="66"/>
    </location>
</feature>
<dbReference type="RefSeq" id="WP_110359723.1">
    <property type="nucleotide sequence ID" value="NZ_QFLI01000002.1"/>
</dbReference>
<dbReference type="Proteomes" id="UP000248079">
    <property type="component" value="Unassembled WGS sequence"/>
</dbReference>
<feature type="DNA-binding region" description="H-T-H motif" evidence="2">
    <location>
        <begin position="29"/>
        <end position="48"/>
    </location>
</feature>
<evidence type="ECO:0000256" key="1">
    <source>
        <dbReference type="ARBA" id="ARBA00023125"/>
    </source>
</evidence>
<dbReference type="PANTHER" id="PTHR43479:SF11">
    <property type="entry name" value="ACREF_ENVCD OPERON REPRESSOR-RELATED"/>
    <property type="match status" value="1"/>
</dbReference>
<name>A0A2V4A058_9BACT</name>
<dbReference type="EMBL" id="QFLI01000002">
    <property type="protein sequence ID" value="PXY02089.1"/>
    <property type="molecule type" value="Genomic_DNA"/>
</dbReference>
<dbReference type="InterPro" id="IPR009057">
    <property type="entry name" value="Homeodomain-like_sf"/>
</dbReference>
<reference evidence="4 5" key="1">
    <citation type="submission" date="2018-05" db="EMBL/GenBank/DDBJ databases">
        <title>Marinifilum breve JC075T sp. nov., a marine bacterium isolated from Yongle Blue Hole in the South China Sea.</title>
        <authorList>
            <person name="Fu T."/>
        </authorList>
    </citation>
    <scope>NUCLEOTIDE SEQUENCE [LARGE SCALE GENOMIC DNA]</scope>
    <source>
        <strain evidence="4 5">JC075</strain>
    </source>
</reference>
<proteinExistence type="predicted"/>
<accession>A0A2V4A058</accession>
<dbReference type="GO" id="GO:0003677">
    <property type="term" value="F:DNA binding"/>
    <property type="evidence" value="ECO:0007669"/>
    <property type="project" value="UniProtKB-UniRule"/>
</dbReference>
<dbReference type="PROSITE" id="PS50977">
    <property type="entry name" value="HTH_TETR_2"/>
    <property type="match status" value="1"/>
</dbReference>
<gene>
    <name evidence="4" type="ORF">DF185_05440</name>
</gene>
<evidence type="ECO:0000313" key="5">
    <source>
        <dbReference type="Proteomes" id="UP000248079"/>
    </source>
</evidence>
<dbReference type="OrthoDB" id="6430772at2"/>